<feature type="region of interest" description="Disordered" evidence="4">
    <location>
        <begin position="432"/>
        <end position="456"/>
    </location>
</feature>
<dbReference type="Pfam" id="PF00515">
    <property type="entry name" value="TPR_1"/>
    <property type="match status" value="1"/>
</dbReference>
<dbReference type="Proteomes" id="UP001162131">
    <property type="component" value="Unassembled WGS sequence"/>
</dbReference>
<dbReference type="AlphaFoldDB" id="A0AAU9IQF9"/>
<evidence type="ECO:0000313" key="6">
    <source>
        <dbReference type="EMBL" id="CAG9315387.1"/>
    </source>
</evidence>
<proteinExistence type="inferred from homology"/>
<name>A0AAU9IQF9_9CILI</name>
<evidence type="ECO:0000313" key="7">
    <source>
        <dbReference type="Proteomes" id="UP001162131"/>
    </source>
</evidence>
<evidence type="ECO:0000256" key="1">
    <source>
        <dbReference type="ARBA" id="ARBA00022803"/>
    </source>
</evidence>
<dbReference type="PROSITE" id="PS50005">
    <property type="entry name" value="TPR"/>
    <property type="match status" value="4"/>
</dbReference>
<dbReference type="EMBL" id="CAJZBQ010000013">
    <property type="protein sequence ID" value="CAG9315387.1"/>
    <property type="molecule type" value="Genomic_DNA"/>
</dbReference>
<dbReference type="InterPro" id="IPR005158">
    <property type="entry name" value="BTAD"/>
</dbReference>
<dbReference type="Gene3D" id="1.25.40.10">
    <property type="entry name" value="Tetratricopeptide repeat domain"/>
    <property type="match status" value="3"/>
</dbReference>
<feature type="repeat" description="TPR" evidence="3">
    <location>
        <begin position="305"/>
        <end position="338"/>
    </location>
</feature>
<organism evidence="6 7">
    <name type="scientific">Blepharisma stoltei</name>
    <dbReference type="NCBI Taxonomy" id="1481888"/>
    <lineage>
        <taxon>Eukaryota</taxon>
        <taxon>Sar</taxon>
        <taxon>Alveolata</taxon>
        <taxon>Ciliophora</taxon>
        <taxon>Postciliodesmatophora</taxon>
        <taxon>Heterotrichea</taxon>
        <taxon>Heterotrichida</taxon>
        <taxon>Blepharismidae</taxon>
        <taxon>Blepharisma</taxon>
    </lineage>
</organism>
<evidence type="ECO:0000256" key="3">
    <source>
        <dbReference type="PROSITE-ProRule" id="PRU00339"/>
    </source>
</evidence>
<dbReference type="SUPFAM" id="SSF48452">
    <property type="entry name" value="TPR-like"/>
    <property type="match status" value="2"/>
</dbReference>
<dbReference type="InterPro" id="IPR011990">
    <property type="entry name" value="TPR-like_helical_dom_sf"/>
</dbReference>
<protein>
    <recommendedName>
        <fullName evidence="5">Bacterial transcriptional activator domain-containing protein</fullName>
    </recommendedName>
</protein>
<feature type="domain" description="Bacterial transcriptional activator" evidence="5">
    <location>
        <begin position="19"/>
        <end position="91"/>
    </location>
</feature>
<dbReference type="PROSITE" id="PS50293">
    <property type="entry name" value="TPR_REGION"/>
    <property type="match status" value="1"/>
</dbReference>
<dbReference type="SMART" id="SM00028">
    <property type="entry name" value="TPR"/>
    <property type="match status" value="7"/>
</dbReference>
<accession>A0AAU9IQF9</accession>
<dbReference type="PANTHER" id="PTHR12558:SF13">
    <property type="entry name" value="CELL DIVISION CYCLE PROTEIN 27 HOMOLOG"/>
    <property type="match status" value="1"/>
</dbReference>
<dbReference type="Pfam" id="PF13181">
    <property type="entry name" value="TPR_8"/>
    <property type="match status" value="1"/>
</dbReference>
<feature type="repeat" description="TPR" evidence="3">
    <location>
        <begin position="22"/>
        <end position="55"/>
    </location>
</feature>
<dbReference type="Pfam" id="PF03704">
    <property type="entry name" value="BTAD"/>
    <property type="match status" value="1"/>
</dbReference>
<keyword evidence="1 3" id="KW-0802">TPR repeat</keyword>
<feature type="repeat" description="TPR" evidence="3">
    <location>
        <begin position="92"/>
        <end position="125"/>
    </location>
</feature>
<gene>
    <name evidence="6" type="ORF">BSTOLATCC_MIC13160</name>
</gene>
<dbReference type="Pfam" id="PF13432">
    <property type="entry name" value="TPR_16"/>
    <property type="match status" value="1"/>
</dbReference>
<reference evidence="6" key="1">
    <citation type="submission" date="2021-09" db="EMBL/GenBank/DDBJ databases">
        <authorList>
            <consortium name="AG Swart"/>
            <person name="Singh M."/>
            <person name="Singh A."/>
            <person name="Seah K."/>
            <person name="Emmerich C."/>
        </authorList>
    </citation>
    <scope>NUCLEOTIDE SEQUENCE</scope>
    <source>
        <strain evidence="6">ATCC30299</strain>
    </source>
</reference>
<evidence type="ECO:0000256" key="4">
    <source>
        <dbReference type="SAM" id="MobiDB-lite"/>
    </source>
</evidence>
<evidence type="ECO:0000259" key="5">
    <source>
        <dbReference type="Pfam" id="PF03704"/>
    </source>
</evidence>
<comment type="caution">
    <text evidence="6">The sequence shown here is derived from an EMBL/GenBank/DDBJ whole genome shotgun (WGS) entry which is preliminary data.</text>
</comment>
<sequence length="456" mass="52613">MSNINITEEEIPASFLKDKRRIESLEKSAEKYSDQGNFHKACNTYEKIVQLDPLSEKSWISLGHCYYIIQDYKKCYAAYQKGMNTFKGRLDPQLWYGLGMLCQKFSYYDQAEMSFQESLKCDPDFEQKQNILLKLGILSKQALKYEEAINLFKSCIQCDSRNINIVTQAYCCMGFCYNMLGSIGESLLSYRYAVSVESNQYTLACLGWELLSLGHFDEAHQCLEYASKAENKTENYEEKLYYMLAMSNLQKNKFEVASEYFEKILKKNSYDFSACCSYGILKAKQSKQSEAVQLLFKADQAGTKAEAWLNLGVLYEQCGQIEDAIVAYQKALTLKNYELIAQERINNAGTGKCNCEMLIHPLFDPTEIIVAKIDNNSLDSKNKDFTWIPPPEFFAWHAENFYQGFMNFMQNMRNCGQFDGIMIKECNDEEQAEIQRGENDIDSTQVAKGRKKRKTK</sequence>
<comment type="similarity">
    <text evidence="2">Belongs to the APC3/CDC27 family.</text>
</comment>
<dbReference type="PANTHER" id="PTHR12558">
    <property type="entry name" value="CELL DIVISION CYCLE 16,23,27"/>
    <property type="match status" value="1"/>
</dbReference>
<evidence type="ECO:0000256" key="2">
    <source>
        <dbReference type="ARBA" id="ARBA00038210"/>
    </source>
</evidence>
<dbReference type="InterPro" id="IPR019734">
    <property type="entry name" value="TPR_rpt"/>
</dbReference>
<feature type="repeat" description="TPR" evidence="3">
    <location>
        <begin position="238"/>
        <end position="271"/>
    </location>
</feature>
<keyword evidence="7" id="KW-1185">Reference proteome</keyword>